<organism evidence="2 3">
    <name type="scientific">Amycolatopsis xylanica</name>
    <dbReference type="NCBI Taxonomy" id="589385"/>
    <lineage>
        <taxon>Bacteria</taxon>
        <taxon>Bacillati</taxon>
        <taxon>Actinomycetota</taxon>
        <taxon>Actinomycetes</taxon>
        <taxon>Pseudonocardiales</taxon>
        <taxon>Pseudonocardiaceae</taxon>
        <taxon>Amycolatopsis</taxon>
    </lineage>
</organism>
<keyword evidence="1" id="KW-0732">Signal</keyword>
<accession>A0A1H2T6G1</accession>
<protein>
    <submittedName>
        <fullName evidence="2">Polysaccharide lyase</fullName>
    </submittedName>
</protein>
<dbReference type="STRING" id="589385.SAMN05421504_101469"/>
<dbReference type="Pfam" id="PF14099">
    <property type="entry name" value="Polysacc_lyase"/>
    <property type="match status" value="1"/>
</dbReference>
<name>A0A1H2T6G1_9PSEU</name>
<keyword evidence="3" id="KW-1185">Reference proteome</keyword>
<evidence type="ECO:0000313" key="3">
    <source>
        <dbReference type="Proteomes" id="UP000199515"/>
    </source>
</evidence>
<gene>
    <name evidence="2" type="ORF">SAMN05421504_101469</name>
</gene>
<dbReference type="Gene3D" id="2.60.120.200">
    <property type="match status" value="1"/>
</dbReference>
<dbReference type="EMBL" id="FNON01000001">
    <property type="protein sequence ID" value="SDW39357.1"/>
    <property type="molecule type" value="Genomic_DNA"/>
</dbReference>
<sequence length="237" mass="25638">MDAKTRLFALPMAALLLLASTSAAHASTIWNGDAAGGTGIFGNLNCDSPGSITAVDEPGHGKVWKYAKPGGSNRCENHGISVGGKRYVFKGGETYYFGWQSKLSSTVNNNANFQWKSYGHHTQNFPVVLKMIGGRMSMLQSQPTGSDKIIWSAPITANTWHDYTIGLYLSSATTGGWVELYLDGKKQTFTNGTQRYACRTLDDINEPKWGVYGANGTSVTNYVDALKVGTTYEDVAP</sequence>
<feature type="chain" id="PRO_5011461849" evidence="1">
    <location>
        <begin position="27"/>
        <end position="237"/>
    </location>
</feature>
<feature type="signal peptide" evidence="1">
    <location>
        <begin position="1"/>
        <end position="26"/>
    </location>
</feature>
<dbReference type="Proteomes" id="UP000199515">
    <property type="component" value="Unassembled WGS sequence"/>
</dbReference>
<dbReference type="AlphaFoldDB" id="A0A1H2T6G1"/>
<evidence type="ECO:0000256" key="1">
    <source>
        <dbReference type="SAM" id="SignalP"/>
    </source>
</evidence>
<dbReference type="GO" id="GO:0016829">
    <property type="term" value="F:lyase activity"/>
    <property type="evidence" value="ECO:0007669"/>
    <property type="project" value="UniProtKB-KW"/>
</dbReference>
<keyword evidence="2" id="KW-0456">Lyase</keyword>
<reference evidence="2 3" key="1">
    <citation type="submission" date="2016-10" db="EMBL/GenBank/DDBJ databases">
        <authorList>
            <person name="de Groot N.N."/>
        </authorList>
    </citation>
    <scope>NUCLEOTIDE SEQUENCE [LARGE SCALE GENOMIC DNA]</scope>
    <source>
        <strain evidence="2 3">CPCC 202699</strain>
    </source>
</reference>
<dbReference type="RefSeq" id="WP_245757108.1">
    <property type="nucleotide sequence ID" value="NZ_FNON01000001.1"/>
</dbReference>
<evidence type="ECO:0000313" key="2">
    <source>
        <dbReference type="EMBL" id="SDW39357.1"/>
    </source>
</evidence>
<proteinExistence type="predicted"/>
<dbReference type="InterPro" id="IPR025975">
    <property type="entry name" value="Polysacc_lyase"/>
</dbReference>